<evidence type="ECO:0000313" key="3">
    <source>
        <dbReference type="Proteomes" id="UP000271087"/>
    </source>
</evidence>
<keyword evidence="1" id="KW-0175">Coiled coil</keyword>
<accession>A0A182DXV4</accession>
<reference evidence="4" key="1">
    <citation type="submission" date="2016-06" db="UniProtKB">
        <authorList>
            <consortium name="WormBaseParasite"/>
        </authorList>
    </citation>
    <scope>IDENTIFICATION</scope>
</reference>
<keyword evidence="3" id="KW-1185">Reference proteome</keyword>
<evidence type="ECO:0000256" key="1">
    <source>
        <dbReference type="SAM" id="Coils"/>
    </source>
</evidence>
<dbReference type="Proteomes" id="UP000271087">
    <property type="component" value="Unassembled WGS sequence"/>
</dbReference>
<protein>
    <submittedName>
        <fullName evidence="4">HAP1 N-terminal domain-containing protein</fullName>
    </submittedName>
</protein>
<name>A0A182DXV4_ONCOC</name>
<dbReference type="EMBL" id="UYRW01000047">
    <property type="protein sequence ID" value="VDK62252.1"/>
    <property type="molecule type" value="Genomic_DNA"/>
</dbReference>
<evidence type="ECO:0000313" key="4">
    <source>
        <dbReference type="WBParaSite" id="nOo.2.0.1.t00490-RA"/>
    </source>
</evidence>
<dbReference type="AlphaFoldDB" id="A0A182DXV4"/>
<dbReference type="OrthoDB" id="5823302at2759"/>
<sequence length="617" mass="70555">MDATARGTAQSKQDDRAMHLTAELFKKRKELLKEKAAFAEEEGNMWEHSKAILAQNIDDEENLKQSRRAFEEISKLLHRNAKGLQLIDMHLEAASELIKTTMDTVKVTGKDTNLNVDTFIARFETLKIRAQNDWEAMQEKLEQNAEIDNALTALKNGLNHLLRQRSLEERAEHLQKMQDDRERLLKIEHEELLSRVTMLKSNLDILDAENQELQQQSHEAETELENMLSTDIENLEEVLMEEKELQQQLHACSQECNEAVTELSRLDEQNGKVVDKERVLDEKITILKTELENLTAFKRDDLEIISLQHKSIHENLQAEMNEKMKALQDEVKRLQTELNCKDSEHASLTIFLGEEKQDWSKKIENAIATGKQLEEMMTAERTASATLRSKGVEIDIECSRLEMETKALRENNNAEMMQHEIEISDLQKYLDKLNDEEKEGMQHYEIIRSHAALIIRSAKHTHLKEKLNRGEMDVRSLSDNVTCNPDASDFGEPLSDDFKQNLGSQWITAADTMTKTLFDTTNFENELTLRKFEDERAVDSEAGKVPSDIHISQVDQTDPNTVDVKADANLGNYYPLPPSAFGSPLSTNDSPDIMTDCEVSGSELDQSVWSDFSSVVK</sequence>
<feature type="coiled-coil region" evidence="1">
    <location>
        <begin position="310"/>
        <end position="344"/>
    </location>
</feature>
<reference evidence="2 3" key="2">
    <citation type="submission" date="2018-08" db="EMBL/GenBank/DDBJ databases">
        <authorList>
            <person name="Laetsch R D."/>
            <person name="Stevens L."/>
            <person name="Kumar S."/>
            <person name="Blaxter L. M."/>
        </authorList>
    </citation>
    <scope>NUCLEOTIDE SEQUENCE [LARGE SCALE GENOMIC DNA]</scope>
</reference>
<proteinExistence type="predicted"/>
<dbReference type="WBParaSite" id="nOo.2.0.1.t00490-RA">
    <property type="protein sequence ID" value="nOo.2.0.1.t00490-RA"/>
    <property type="gene ID" value="nOo.2.0.1.g00490"/>
</dbReference>
<gene>
    <name evidence="2" type="ORF">NOO_LOCUS490</name>
</gene>
<feature type="coiled-coil region" evidence="1">
    <location>
        <begin position="196"/>
        <end position="269"/>
    </location>
</feature>
<evidence type="ECO:0000313" key="2">
    <source>
        <dbReference type="EMBL" id="VDK62252.1"/>
    </source>
</evidence>
<organism evidence="4">
    <name type="scientific">Onchocerca ochengi</name>
    <name type="common">Filarial nematode worm</name>
    <dbReference type="NCBI Taxonomy" id="42157"/>
    <lineage>
        <taxon>Eukaryota</taxon>
        <taxon>Metazoa</taxon>
        <taxon>Ecdysozoa</taxon>
        <taxon>Nematoda</taxon>
        <taxon>Chromadorea</taxon>
        <taxon>Rhabditida</taxon>
        <taxon>Spirurina</taxon>
        <taxon>Spiruromorpha</taxon>
        <taxon>Filarioidea</taxon>
        <taxon>Onchocercidae</taxon>
        <taxon>Onchocerca</taxon>
    </lineage>
</organism>